<comment type="caution">
    <text evidence="1">The sequence shown here is derived from an EMBL/GenBank/DDBJ whole genome shotgun (WGS) entry which is preliminary data.</text>
</comment>
<organism evidence="1 2">
    <name type="scientific">Liparis tanakae</name>
    <name type="common">Tanaka's snailfish</name>
    <dbReference type="NCBI Taxonomy" id="230148"/>
    <lineage>
        <taxon>Eukaryota</taxon>
        <taxon>Metazoa</taxon>
        <taxon>Chordata</taxon>
        <taxon>Craniata</taxon>
        <taxon>Vertebrata</taxon>
        <taxon>Euteleostomi</taxon>
        <taxon>Actinopterygii</taxon>
        <taxon>Neopterygii</taxon>
        <taxon>Teleostei</taxon>
        <taxon>Neoteleostei</taxon>
        <taxon>Acanthomorphata</taxon>
        <taxon>Eupercaria</taxon>
        <taxon>Perciformes</taxon>
        <taxon>Cottioidei</taxon>
        <taxon>Cottales</taxon>
        <taxon>Liparidae</taxon>
        <taxon>Liparis</taxon>
    </lineage>
</organism>
<reference evidence="1 2" key="1">
    <citation type="submission" date="2019-03" db="EMBL/GenBank/DDBJ databases">
        <title>First draft genome of Liparis tanakae, snailfish: a comprehensive survey of snailfish specific genes.</title>
        <authorList>
            <person name="Kim W."/>
            <person name="Song I."/>
            <person name="Jeong J.-H."/>
            <person name="Kim D."/>
            <person name="Kim S."/>
            <person name="Ryu S."/>
            <person name="Song J.Y."/>
            <person name="Lee S.K."/>
        </authorList>
    </citation>
    <scope>NUCLEOTIDE SEQUENCE [LARGE SCALE GENOMIC DNA]</scope>
    <source>
        <tissue evidence="1">Muscle</tissue>
    </source>
</reference>
<proteinExistence type="predicted"/>
<evidence type="ECO:0000313" key="2">
    <source>
        <dbReference type="Proteomes" id="UP000314294"/>
    </source>
</evidence>
<dbReference type="AlphaFoldDB" id="A0A4Z2FPC4"/>
<sequence length="142" mass="16211">MPSLFFCASSLSHRVSGPCCGNLFQKRPYMSRKARYLDVSLGELQPIRARDTRGNTTVWDHLSGDDPSTQGRRFGLGIDRTVLRMKACVRRVHKDVGLCDRTGRPGGGTRRFYCSTSLSEQSRRHHRRRWRKSFAMAMSCLS</sequence>
<evidence type="ECO:0000313" key="1">
    <source>
        <dbReference type="EMBL" id="TNN43077.1"/>
    </source>
</evidence>
<keyword evidence="2" id="KW-1185">Reference proteome</keyword>
<dbReference type="Proteomes" id="UP000314294">
    <property type="component" value="Unassembled WGS sequence"/>
</dbReference>
<protein>
    <submittedName>
        <fullName evidence="1">Uncharacterized protein</fullName>
    </submittedName>
</protein>
<gene>
    <name evidence="1" type="ORF">EYF80_046731</name>
</gene>
<name>A0A4Z2FPC4_9TELE</name>
<dbReference type="EMBL" id="SRLO01000992">
    <property type="protein sequence ID" value="TNN43077.1"/>
    <property type="molecule type" value="Genomic_DNA"/>
</dbReference>
<accession>A0A4Z2FPC4</accession>